<dbReference type="Proteomes" id="UP000824469">
    <property type="component" value="Unassembled WGS sequence"/>
</dbReference>
<name>A0AA38GEZ6_TAXCH</name>
<protein>
    <submittedName>
        <fullName evidence="1">Uncharacterized protein</fullName>
    </submittedName>
</protein>
<organism evidence="1 2">
    <name type="scientific">Taxus chinensis</name>
    <name type="common">Chinese yew</name>
    <name type="synonym">Taxus wallichiana var. chinensis</name>
    <dbReference type="NCBI Taxonomy" id="29808"/>
    <lineage>
        <taxon>Eukaryota</taxon>
        <taxon>Viridiplantae</taxon>
        <taxon>Streptophyta</taxon>
        <taxon>Embryophyta</taxon>
        <taxon>Tracheophyta</taxon>
        <taxon>Spermatophyta</taxon>
        <taxon>Pinopsida</taxon>
        <taxon>Pinidae</taxon>
        <taxon>Conifers II</taxon>
        <taxon>Cupressales</taxon>
        <taxon>Taxaceae</taxon>
        <taxon>Taxus</taxon>
    </lineage>
</organism>
<dbReference type="EMBL" id="JAHRHJ020000004">
    <property type="protein sequence ID" value="KAH9320309.1"/>
    <property type="molecule type" value="Genomic_DNA"/>
</dbReference>
<evidence type="ECO:0000313" key="2">
    <source>
        <dbReference type="Proteomes" id="UP000824469"/>
    </source>
</evidence>
<keyword evidence="2" id="KW-1185">Reference proteome</keyword>
<proteinExistence type="predicted"/>
<evidence type="ECO:0000313" key="1">
    <source>
        <dbReference type="EMBL" id="KAH9320309.1"/>
    </source>
</evidence>
<comment type="caution">
    <text evidence="1">The sequence shown here is derived from an EMBL/GenBank/DDBJ whole genome shotgun (WGS) entry which is preliminary data.</text>
</comment>
<feature type="non-terminal residue" evidence="1">
    <location>
        <position position="62"/>
    </location>
</feature>
<reference evidence="1 2" key="1">
    <citation type="journal article" date="2021" name="Nat. Plants">
        <title>The Taxus genome provides insights into paclitaxel biosynthesis.</title>
        <authorList>
            <person name="Xiong X."/>
            <person name="Gou J."/>
            <person name="Liao Q."/>
            <person name="Li Y."/>
            <person name="Zhou Q."/>
            <person name="Bi G."/>
            <person name="Li C."/>
            <person name="Du R."/>
            <person name="Wang X."/>
            <person name="Sun T."/>
            <person name="Guo L."/>
            <person name="Liang H."/>
            <person name="Lu P."/>
            <person name="Wu Y."/>
            <person name="Zhang Z."/>
            <person name="Ro D.K."/>
            <person name="Shang Y."/>
            <person name="Huang S."/>
            <person name="Yan J."/>
        </authorList>
    </citation>
    <scope>NUCLEOTIDE SEQUENCE [LARGE SCALE GENOMIC DNA]</scope>
    <source>
        <strain evidence="1">Ta-2019</strain>
    </source>
</reference>
<sequence length="62" mass="6973">MHETRGSAGSGETGRRRTNACWDTRDEKCAKDAVRVNRPKMEQLTLLASGHLERKCAEVRDS</sequence>
<dbReference type="AlphaFoldDB" id="A0AA38GEZ6"/>
<gene>
    <name evidence="1" type="ORF">KI387_022078</name>
</gene>
<accession>A0AA38GEZ6</accession>